<feature type="domain" description="Alpha/beta hydrolase fold-3" evidence="2">
    <location>
        <begin position="87"/>
        <end position="291"/>
    </location>
</feature>
<dbReference type="Pfam" id="PF19559">
    <property type="entry name" value="DUF6081"/>
    <property type="match status" value="1"/>
</dbReference>
<dbReference type="Gene3D" id="3.40.50.1820">
    <property type="entry name" value="alpha/beta hydrolase"/>
    <property type="match status" value="1"/>
</dbReference>
<organism evidence="3 4">
    <name type="scientific">Streptomyces boetiae</name>
    <dbReference type="NCBI Taxonomy" id="3075541"/>
    <lineage>
        <taxon>Bacteria</taxon>
        <taxon>Bacillati</taxon>
        <taxon>Actinomycetota</taxon>
        <taxon>Actinomycetes</taxon>
        <taxon>Kitasatosporales</taxon>
        <taxon>Streptomycetaceae</taxon>
        <taxon>Streptomyces</taxon>
    </lineage>
</organism>
<dbReference type="Proteomes" id="UP001183388">
    <property type="component" value="Unassembled WGS sequence"/>
</dbReference>
<evidence type="ECO:0000259" key="2">
    <source>
        <dbReference type="Pfam" id="PF07859"/>
    </source>
</evidence>
<dbReference type="InterPro" id="IPR029058">
    <property type="entry name" value="AB_hydrolase_fold"/>
</dbReference>
<dbReference type="Pfam" id="PF07859">
    <property type="entry name" value="Abhydrolase_3"/>
    <property type="match status" value="1"/>
</dbReference>
<reference evidence="4" key="1">
    <citation type="submission" date="2023-07" db="EMBL/GenBank/DDBJ databases">
        <title>30 novel species of actinomycetes from the DSMZ collection.</title>
        <authorList>
            <person name="Nouioui I."/>
        </authorList>
    </citation>
    <scope>NUCLEOTIDE SEQUENCE [LARGE SCALE GENOMIC DNA]</scope>
    <source>
        <strain evidence="4">DSM 44917</strain>
    </source>
</reference>
<dbReference type="RefSeq" id="WP_311629417.1">
    <property type="nucleotide sequence ID" value="NZ_JAVREN010000006.1"/>
</dbReference>
<evidence type="ECO:0000313" key="4">
    <source>
        <dbReference type="Proteomes" id="UP001183388"/>
    </source>
</evidence>
<dbReference type="EMBL" id="JAVREN010000006">
    <property type="protein sequence ID" value="MDT0306488.1"/>
    <property type="molecule type" value="Genomic_DNA"/>
</dbReference>
<dbReference type="PANTHER" id="PTHR48081:SF8">
    <property type="entry name" value="ALPHA_BETA HYDROLASE FOLD-3 DOMAIN-CONTAINING PROTEIN-RELATED"/>
    <property type="match status" value="1"/>
</dbReference>
<protein>
    <submittedName>
        <fullName evidence="3">DUF6081 family protein</fullName>
    </submittedName>
</protein>
<sequence>MTTQPRPATAVRYGVDPDLRGWAEQGVDADFSDVAAARAVLRAAAGRRAPYRPAHGPVSVAELTVPGTDVRVRVHRPEKAAEPLPALLFMHGGAFMAGGPDNVAATADEFADRAGIAVVSVDYRLAPEHPYPAAFDDCWAALQWLARDAASLGCDPARIGVGGESAGGGLAAALALAARDRGGPALRCQLLVSAQLDDRLLTGAALCYSDTPRLRRADLVSSWQAYLGGCAGPVPYYAAPARADDLGGLPPAFVAVTEFDPLRDENLDFALRLIRADVRTRLRHYPGTLHLAWAHPEARVSREMRDDQVAALRDTLAGDTGQPGAGAGPGSAAAIPLFFDDFRTGLRTEGPEARWKGVSFGAYAADDGVVRHRGGELCVRASGVHPKTGEPAFARGVSPQDRYVTGLPGTLDHVKWLAFTDHMAGSGFPGYDAPASGQLVCEAVLSGRTFGTAEHPFGAEVTDPEDDLRLACTGLPVQDFETSLTLNFLLTNRRVYAVYERLPLSRAALGPYASFAYHVPVAERSPEDWHRCRIAYDRRHGVLRWTLDGREVLTVEEIGRRLPERYADCLAADHGGEEETVRPRQFNAGLGLFTALDHAGPGQRGLVRLSSEPGYYLSTSQGPPAPQEFAHDEAPEKLRLFGQGAEARLRSFTVFSLPAH</sequence>
<dbReference type="InterPro" id="IPR013094">
    <property type="entry name" value="AB_hydrolase_3"/>
</dbReference>
<dbReference type="InterPro" id="IPR050300">
    <property type="entry name" value="GDXG_lipolytic_enzyme"/>
</dbReference>
<name>A0ABU2L5H9_9ACTN</name>
<evidence type="ECO:0000313" key="3">
    <source>
        <dbReference type="EMBL" id="MDT0306488.1"/>
    </source>
</evidence>
<comment type="caution">
    <text evidence="3">The sequence shown here is derived from an EMBL/GenBank/DDBJ whole genome shotgun (WGS) entry which is preliminary data.</text>
</comment>
<evidence type="ECO:0000256" key="1">
    <source>
        <dbReference type="ARBA" id="ARBA00022801"/>
    </source>
</evidence>
<dbReference type="InterPro" id="IPR045727">
    <property type="entry name" value="DUF6081"/>
</dbReference>
<proteinExistence type="predicted"/>
<dbReference type="SUPFAM" id="SSF53474">
    <property type="entry name" value="alpha/beta-Hydrolases"/>
    <property type="match status" value="1"/>
</dbReference>
<keyword evidence="1" id="KW-0378">Hydrolase</keyword>
<keyword evidence="4" id="KW-1185">Reference proteome</keyword>
<accession>A0ABU2L5H9</accession>
<dbReference type="PANTHER" id="PTHR48081">
    <property type="entry name" value="AB HYDROLASE SUPERFAMILY PROTEIN C4A8.06C"/>
    <property type="match status" value="1"/>
</dbReference>
<gene>
    <name evidence="3" type="ORF">RM780_05880</name>
</gene>